<name>X0ZKX7_9ZZZZ</name>
<dbReference type="EMBL" id="BART01000915">
    <property type="protein sequence ID" value="GAG58752.1"/>
    <property type="molecule type" value="Genomic_DNA"/>
</dbReference>
<organism evidence="1">
    <name type="scientific">marine sediment metagenome</name>
    <dbReference type="NCBI Taxonomy" id="412755"/>
    <lineage>
        <taxon>unclassified sequences</taxon>
        <taxon>metagenomes</taxon>
        <taxon>ecological metagenomes</taxon>
    </lineage>
</organism>
<feature type="non-terminal residue" evidence="1">
    <location>
        <position position="1"/>
    </location>
</feature>
<dbReference type="InterPro" id="IPR043504">
    <property type="entry name" value="Peptidase_S1_PA_chymotrypsin"/>
</dbReference>
<dbReference type="AlphaFoldDB" id="X0ZKX7"/>
<sequence length="188" mass="19485">FPKASIGDPIYQPGPYDGGTSADAVGALSWYQPIDTEKSNLIDAALWEPSSPDLMSDEILDIGVPRGLASVQVGDVIQKSGRTSGYTSAEVIDINATVSVGYGAFEADFHNQIITDVVGDPGDSGSAVLDMNPNLVGLLFAGSEYVTIHNHIRNVISAVGPVPPSPGEEAPLAVPLMLSNALLLLGLA</sequence>
<dbReference type="SUPFAM" id="SSF50494">
    <property type="entry name" value="Trypsin-like serine proteases"/>
    <property type="match status" value="1"/>
</dbReference>
<dbReference type="InterPro" id="IPR009003">
    <property type="entry name" value="Peptidase_S1_PA"/>
</dbReference>
<evidence type="ECO:0008006" key="2">
    <source>
        <dbReference type="Google" id="ProtNLM"/>
    </source>
</evidence>
<accession>X0ZKX7</accession>
<comment type="caution">
    <text evidence="1">The sequence shown here is derived from an EMBL/GenBank/DDBJ whole genome shotgun (WGS) entry which is preliminary data.</text>
</comment>
<protein>
    <recommendedName>
        <fullName evidence="2">Peptidase S1 domain-containing protein</fullName>
    </recommendedName>
</protein>
<gene>
    <name evidence="1" type="ORF">S01H4_03659</name>
</gene>
<evidence type="ECO:0000313" key="1">
    <source>
        <dbReference type="EMBL" id="GAG58752.1"/>
    </source>
</evidence>
<proteinExistence type="predicted"/>
<dbReference type="Gene3D" id="2.40.10.10">
    <property type="entry name" value="Trypsin-like serine proteases"/>
    <property type="match status" value="1"/>
</dbReference>
<reference evidence="1" key="1">
    <citation type="journal article" date="2014" name="Front. Microbiol.">
        <title>High frequency of phylogenetically diverse reductive dehalogenase-homologous genes in deep subseafloor sedimentary metagenomes.</title>
        <authorList>
            <person name="Kawai M."/>
            <person name="Futagami T."/>
            <person name="Toyoda A."/>
            <person name="Takaki Y."/>
            <person name="Nishi S."/>
            <person name="Hori S."/>
            <person name="Arai W."/>
            <person name="Tsubouchi T."/>
            <person name="Morono Y."/>
            <person name="Uchiyama I."/>
            <person name="Ito T."/>
            <person name="Fujiyama A."/>
            <person name="Inagaki F."/>
            <person name="Takami H."/>
        </authorList>
    </citation>
    <scope>NUCLEOTIDE SEQUENCE</scope>
    <source>
        <strain evidence="1">Expedition CK06-06</strain>
    </source>
</reference>